<reference evidence="5 6" key="1">
    <citation type="submission" date="2024-01" db="EMBL/GenBank/DDBJ databases">
        <authorList>
            <person name="Waweru B."/>
        </authorList>
    </citation>
    <scope>NUCLEOTIDE SEQUENCE [LARGE SCALE GENOMIC DNA]</scope>
</reference>
<dbReference type="InterPro" id="IPR044996">
    <property type="entry name" value="COQ10-like"/>
</dbReference>
<comment type="subunit">
    <text evidence="2">Interacts with coenzyme Q.</text>
</comment>
<comment type="function">
    <text evidence="3">Required for the function of coenzyme Q in the respiratory chain. May serve as a chaperone or may be involved in the transport of Q6 from its site of synthesis to the catalytic sites of the respiratory complexes.</text>
</comment>
<dbReference type="InterPro" id="IPR023393">
    <property type="entry name" value="START-like_dom_sf"/>
</dbReference>
<dbReference type="PANTHER" id="PTHR12901">
    <property type="entry name" value="SPERM PROTEIN HOMOLOG"/>
    <property type="match status" value="1"/>
</dbReference>
<dbReference type="EMBL" id="CAWUPB010001173">
    <property type="protein sequence ID" value="CAK7347544.1"/>
    <property type="molecule type" value="Genomic_DNA"/>
</dbReference>
<comment type="similarity">
    <text evidence="1">Belongs to the COQ10 family.</text>
</comment>
<dbReference type="Proteomes" id="UP001314170">
    <property type="component" value="Unassembled WGS sequence"/>
</dbReference>
<proteinExistence type="inferred from homology"/>
<evidence type="ECO:0000256" key="3">
    <source>
        <dbReference type="ARBA" id="ARBA00024947"/>
    </source>
</evidence>
<dbReference type="Pfam" id="PF03364">
    <property type="entry name" value="Polyketide_cyc"/>
    <property type="match status" value="1"/>
</dbReference>
<evidence type="ECO:0000313" key="6">
    <source>
        <dbReference type="Proteomes" id="UP001314170"/>
    </source>
</evidence>
<dbReference type="Gene3D" id="3.30.530.20">
    <property type="match status" value="1"/>
</dbReference>
<keyword evidence="6" id="KW-1185">Reference proteome</keyword>
<evidence type="ECO:0000256" key="2">
    <source>
        <dbReference type="ARBA" id="ARBA00011814"/>
    </source>
</evidence>
<organism evidence="5 6">
    <name type="scientific">Dovyalis caffra</name>
    <dbReference type="NCBI Taxonomy" id="77055"/>
    <lineage>
        <taxon>Eukaryota</taxon>
        <taxon>Viridiplantae</taxon>
        <taxon>Streptophyta</taxon>
        <taxon>Embryophyta</taxon>
        <taxon>Tracheophyta</taxon>
        <taxon>Spermatophyta</taxon>
        <taxon>Magnoliopsida</taxon>
        <taxon>eudicotyledons</taxon>
        <taxon>Gunneridae</taxon>
        <taxon>Pentapetalae</taxon>
        <taxon>rosids</taxon>
        <taxon>fabids</taxon>
        <taxon>Malpighiales</taxon>
        <taxon>Salicaceae</taxon>
        <taxon>Flacourtieae</taxon>
        <taxon>Dovyalis</taxon>
    </lineage>
</organism>
<dbReference type="CDD" id="cd07813">
    <property type="entry name" value="COQ10p_like"/>
    <property type="match status" value="1"/>
</dbReference>
<evidence type="ECO:0000256" key="1">
    <source>
        <dbReference type="ARBA" id="ARBA00006885"/>
    </source>
</evidence>
<gene>
    <name evidence="5" type="ORF">DCAF_LOCUS20231</name>
</gene>
<dbReference type="InterPro" id="IPR005031">
    <property type="entry name" value="COQ10_START"/>
</dbReference>
<feature type="domain" description="Coenzyme Q-binding protein COQ10 START" evidence="4">
    <location>
        <begin position="154"/>
        <end position="263"/>
    </location>
</feature>
<name>A0AAV1S7W2_9ROSI</name>
<dbReference type="AlphaFoldDB" id="A0AAV1S7W2"/>
<accession>A0AAV1S7W2</accession>
<dbReference type="GO" id="GO:0045333">
    <property type="term" value="P:cellular respiration"/>
    <property type="evidence" value="ECO:0007669"/>
    <property type="project" value="InterPro"/>
</dbReference>
<dbReference type="PANTHER" id="PTHR12901:SF10">
    <property type="entry name" value="COENZYME Q-BINDING PROTEIN COQ10, MITOCHONDRIAL"/>
    <property type="match status" value="1"/>
</dbReference>
<dbReference type="GO" id="GO:0005739">
    <property type="term" value="C:mitochondrion"/>
    <property type="evidence" value="ECO:0007669"/>
    <property type="project" value="TreeGrafter"/>
</dbReference>
<evidence type="ECO:0000313" key="5">
    <source>
        <dbReference type="EMBL" id="CAK7347544.1"/>
    </source>
</evidence>
<comment type="caution">
    <text evidence="5">The sequence shown here is derived from an EMBL/GenBank/DDBJ whole genome shotgun (WGS) entry which is preliminary data.</text>
</comment>
<dbReference type="SUPFAM" id="SSF55961">
    <property type="entry name" value="Bet v1-like"/>
    <property type="match status" value="1"/>
</dbReference>
<sequence>MEDGRRRYCEAFLNMVTAKNKWHLFDATETKELEDCSAANRILKNNSYAHPTRSRVAVQLDALHFGNKLFCGLLIRSAINHNGHKFDQIRCLSSLAGISNPSISRVIDNNQKDFGFTLGNLYNNTIKKRGFLGCGDGEEGSVLSKVYEERRVLGYSPEQLFDVVAAVDLYHGFVPWCQRSEILKRYPDGSFDAELEIGFKFLVESYVSHVELNRPKSLKTTTSESNLFDHLINIWEFNPGPVPGSCDLYFLVDFKFQSPLYRQTFDEGTKVASVFFKEVVSRLVGSFSDRCRLIYGPGVPVFENSYGEKA</sequence>
<protein>
    <recommendedName>
        <fullName evidence="4">Coenzyme Q-binding protein COQ10 START domain-containing protein</fullName>
    </recommendedName>
</protein>
<dbReference type="GO" id="GO:0048039">
    <property type="term" value="F:ubiquinone binding"/>
    <property type="evidence" value="ECO:0007669"/>
    <property type="project" value="InterPro"/>
</dbReference>
<evidence type="ECO:0000259" key="4">
    <source>
        <dbReference type="Pfam" id="PF03364"/>
    </source>
</evidence>